<feature type="compositionally biased region" description="Polar residues" evidence="1">
    <location>
        <begin position="134"/>
        <end position="143"/>
    </location>
</feature>
<feature type="region of interest" description="Disordered" evidence="1">
    <location>
        <begin position="125"/>
        <end position="192"/>
    </location>
</feature>
<keyword evidence="4" id="KW-1185">Reference proteome</keyword>
<evidence type="ECO:0000256" key="1">
    <source>
        <dbReference type="SAM" id="MobiDB-lite"/>
    </source>
</evidence>
<sequence length="595" mass="64168">MSFFGRTPFSKRRLATYLLLWNSYSTDVAAKPLPQEAPEVTTPVVTPVLLTNTGADGSTVVQTFTPTSLAISGLVPPITAATTVTTTLTEENGAVETVAIAVAAGAGIVAAGALAAWLYKPIPGEPPAPTNPPEYSTSSQNNEPPKTTDPPKTSDPPSCPFPTGGSKVDFKKVDNQPQWTAGSPPDNAEEIAPKCEKYGSNNQLLRGTDPGYIKALAEVFCKMDLTKDQSKEIGQPDLPNDSSWKNDKLQSVRVKFDFKYSSTHDGCAKNCNDAVGRILSMCQYDSHSMFGGGSLEQGCGTYNFMVNADPRTESSCKNPSSDIFVKYMYRDAAIDAINNFCTAQDGHVLKAKDDGSYIKESAFTASYSDKCTGSGSYTIEKDLCVKYLSETVDNCDTGSVNYKHGGITTDTDNCGAFEFHPNGVDVFSCYPDNKDKGFISQGEHIAISPEMAEDVISQFCDRSGDGQSYTLDPDKIPASNAFIQDTCAQDGMAACAYYYTNDGKRVTDKGSLGDLVVRAEAAYQDFGTPQNWGCGARQKYEIHGDRCKRYLRKVMGVEPKGQCVGSDPSKLDLGSFLESGDKGCVLWNFYAVNTH</sequence>
<gene>
    <name evidence="3" type="ORF">EJ05DRAFT_475364</name>
</gene>
<dbReference type="GeneID" id="54484837"/>
<name>A0A6A6WAS0_9PEZI</name>
<evidence type="ECO:0000313" key="4">
    <source>
        <dbReference type="Proteomes" id="UP000799437"/>
    </source>
</evidence>
<dbReference type="Proteomes" id="UP000799437">
    <property type="component" value="Unassembled WGS sequence"/>
</dbReference>
<dbReference type="EMBL" id="ML996570">
    <property type="protein sequence ID" value="KAF2759134.1"/>
    <property type="molecule type" value="Genomic_DNA"/>
</dbReference>
<evidence type="ECO:0000313" key="3">
    <source>
        <dbReference type="EMBL" id="KAF2759134.1"/>
    </source>
</evidence>
<protein>
    <submittedName>
        <fullName evidence="3">Uncharacterized protein</fullName>
    </submittedName>
</protein>
<keyword evidence="2" id="KW-0732">Signal</keyword>
<feature type="signal peptide" evidence="2">
    <location>
        <begin position="1"/>
        <end position="30"/>
    </location>
</feature>
<organism evidence="3 4">
    <name type="scientific">Pseudovirgaria hyperparasitica</name>
    <dbReference type="NCBI Taxonomy" id="470096"/>
    <lineage>
        <taxon>Eukaryota</taxon>
        <taxon>Fungi</taxon>
        <taxon>Dikarya</taxon>
        <taxon>Ascomycota</taxon>
        <taxon>Pezizomycotina</taxon>
        <taxon>Dothideomycetes</taxon>
        <taxon>Dothideomycetes incertae sedis</taxon>
        <taxon>Acrospermales</taxon>
        <taxon>Acrospermaceae</taxon>
        <taxon>Pseudovirgaria</taxon>
    </lineage>
</organism>
<reference evidence="3" key="1">
    <citation type="journal article" date="2020" name="Stud. Mycol.">
        <title>101 Dothideomycetes genomes: a test case for predicting lifestyles and emergence of pathogens.</title>
        <authorList>
            <person name="Haridas S."/>
            <person name="Albert R."/>
            <person name="Binder M."/>
            <person name="Bloem J."/>
            <person name="Labutti K."/>
            <person name="Salamov A."/>
            <person name="Andreopoulos B."/>
            <person name="Baker S."/>
            <person name="Barry K."/>
            <person name="Bills G."/>
            <person name="Bluhm B."/>
            <person name="Cannon C."/>
            <person name="Castanera R."/>
            <person name="Culley D."/>
            <person name="Daum C."/>
            <person name="Ezra D."/>
            <person name="Gonzalez J."/>
            <person name="Henrissat B."/>
            <person name="Kuo A."/>
            <person name="Liang C."/>
            <person name="Lipzen A."/>
            <person name="Lutzoni F."/>
            <person name="Magnuson J."/>
            <person name="Mondo S."/>
            <person name="Nolan M."/>
            <person name="Ohm R."/>
            <person name="Pangilinan J."/>
            <person name="Park H.-J."/>
            <person name="Ramirez L."/>
            <person name="Alfaro M."/>
            <person name="Sun H."/>
            <person name="Tritt A."/>
            <person name="Yoshinaga Y."/>
            <person name="Zwiers L.-H."/>
            <person name="Turgeon B."/>
            <person name="Goodwin S."/>
            <person name="Spatafora J."/>
            <person name="Crous P."/>
            <person name="Grigoriev I."/>
        </authorList>
    </citation>
    <scope>NUCLEOTIDE SEQUENCE</scope>
    <source>
        <strain evidence="3">CBS 121739</strain>
    </source>
</reference>
<dbReference type="AlphaFoldDB" id="A0A6A6WAS0"/>
<dbReference type="RefSeq" id="XP_033601585.1">
    <property type="nucleotide sequence ID" value="XM_033743783.1"/>
</dbReference>
<accession>A0A6A6WAS0</accession>
<dbReference type="OrthoDB" id="3641180at2759"/>
<evidence type="ECO:0000256" key="2">
    <source>
        <dbReference type="SAM" id="SignalP"/>
    </source>
</evidence>
<proteinExistence type="predicted"/>
<feature type="chain" id="PRO_5025585821" evidence="2">
    <location>
        <begin position="31"/>
        <end position="595"/>
    </location>
</feature>